<dbReference type="PRINTS" id="PR00765">
    <property type="entry name" value="CRBOXYPTASEA"/>
</dbReference>
<feature type="active site" description="Proton donor/acceptor" evidence="3">
    <location>
        <position position="320"/>
    </location>
</feature>
<dbReference type="Gene3D" id="3.40.630.10">
    <property type="entry name" value="Zn peptidases"/>
    <property type="match status" value="1"/>
</dbReference>
<dbReference type="Pfam" id="PF00246">
    <property type="entry name" value="Peptidase_M14"/>
    <property type="match status" value="1"/>
</dbReference>
<evidence type="ECO:0000256" key="2">
    <source>
        <dbReference type="ARBA" id="ARBA00005988"/>
    </source>
</evidence>
<reference evidence="6" key="1">
    <citation type="submission" date="2023-10" db="EMBL/GenBank/DDBJ databases">
        <authorList>
            <person name="Chen Y."/>
            <person name="Shah S."/>
            <person name="Dougan E. K."/>
            <person name="Thang M."/>
            <person name="Chan C."/>
        </authorList>
    </citation>
    <scope>NUCLEOTIDE SEQUENCE [LARGE SCALE GENOMIC DNA]</scope>
</reference>
<dbReference type="Proteomes" id="UP001189429">
    <property type="component" value="Unassembled WGS sequence"/>
</dbReference>
<feature type="domain" description="Peptidase M14" evidence="5">
    <location>
        <begin position="54"/>
        <end position="358"/>
    </location>
</feature>
<dbReference type="SMART" id="SM00631">
    <property type="entry name" value="Zn_pept"/>
    <property type="match status" value="1"/>
</dbReference>
<protein>
    <recommendedName>
        <fullName evidence="5">Peptidase M14 domain-containing protein</fullName>
    </recommendedName>
</protein>
<proteinExistence type="inferred from homology"/>
<dbReference type="SUPFAM" id="SSF53187">
    <property type="entry name" value="Zn-dependent exopeptidases"/>
    <property type="match status" value="1"/>
</dbReference>
<accession>A0ABN9W2Z8</accession>
<dbReference type="EMBL" id="CAUYUJ010018071">
    <property type="protein sequence ID" value="CAK0880437.1"/>
    <property type="molecule type" value="Genomic_DNA"/>
</dbReference>
<evidence type="ECO:0000259" key="5">
    <source>
        <dbReference type="PROSITE" id="PS52035"/>
    </source>
</evidence>
<dbReference type="PANTHER" id="PTHR11705">
    <property type="entry name" value="PROTEASE FAMILY M14 CARBOXYPEPTIDASE A,B"/>
    <property type="match status" value="1"/>
</dbReference>
<name>A0ABN9W2Z8_9DINO</name>
<dbReference type="InterPro" id="IPR000834">
    <property type="entry name" value="Peptidase_M14"/>
</dbReference>
<feature type="region of interest" description="Disordered" evidence="4">
    <location>
        <begin position="1"/>
        <end position="20"/>
    </location>
</feature>
<evidence type="ECO:0000256" key="1">
    <source>
        <dbReference type="ARBA" id="ARBA00001947"/>
    </source>
</evidence>
<dbReference type="PROSITE" id="PS52035">
    <property type="entry name" value="PEPTIDASE_M14"/>
    <property type="match status" value="1"/>
</dbReference>
<evidence type="ECO:0000256" key="3">
    <source>
        <dbReference type="PROSITE-ProRule" id="PRU01379"/>
    </source>
</evidence>
<gene>
    <name evidence="6" type="ORF">PCOR1329_LOCUS63576</name>
</gene>
<comment type="similarity">
    <text evidence="2 3">Belongs to the peptidase M14 family.</text>
</comment>
<organism evidence="6 7">
    <name type="scientific">Prorocentrum cordatum</name>
    <dbReference type="NCBI Taxonomy" id="2364126"/>
    <lineage>
        <taxon>Eukaryota</taxon>
        <taxon>Sar</taxon>
        <taxon>Alveolata</taxon>
        <taxon>Dinophyceae</taxon>
        <taxon>Prorocentrales</taxon>
        <taxon>Prorocentraceae</taxon>
        <taxon>Prorocentrum</taxon>
    </lineage>
</organism>
<dbReference type="PANTHER" id="PTHR11705:SF119">
    <property type="entry name" value="OS02G0119300 PROTEIN"/>
    <property type="match status" value="1"/>
</dbReference>
<feature type="non-terminal residue" evidence="6">
    <location>
        <position position="1"/>
    </location>
</feature>
<sequence length="362" mass="39254">PRARRRLAGGAAAGGQRRRLERDARVRAVRGRGRAGAHGRVEVLPLLGPRVPDSYHRTEALLSEVRRAAGAHGEVAIQVEEVRDPLGTGEAAPSLTVATAFDESRAGPPRARMLVVANEHARELVTGEIALGVVERLASAGGPEPGSAALRLRALLRRGLEITVVPVASPEGRALAETWRPCQRGTADVPLLSTDLNRNFPFDWTPGLAANFLNSSLELHGTAPFSAYQARVIRAVAERHQWDAFVDLHSGARSLNLPYGRRAEGSSDLQEQLRALEGVRSFCPDCRQGPARAVMGYDNPGQLMDWMYEDRGVKYSYVWEVFAATGLCAPHFNPVSAGEPDRLVEQWCGALAALGEYVLEQV</sequence>
<keyword evidence="7" id="KW-1185">Reference proteome</keyword>
<comment type="caution">
    <text evidence="6">The sequence shown here is derived from an EMBL/GenBank/DDBJ whole genome shotgun (WGS) entry which is preliminary data.</text>
</comment>
<comment type="cofactor">
    <cofactor evidence="1">
        <name>Zn(2+)</name>
        <dbReference type="ChEBI" id="CHEBI:29105"/>
    </cofactor>
</comment>
<evidence type="ECO:0000313" key="6">
    <source>
        <dbReference type="EMBL" id="CAK0880437.1"/>
    </source>
</evidence>
<evidence type="ECO:0000256" key="4">
    <source>
        <dbReference type="SAM" id="MobiDB-lite"/>
    </source>
</evidence>
<evidence type="ECO:0000313" key="7">
    <source>
        <dbReference type="Proteomes" id="UP001189429"/>
    </source>
</evidence>